<proteinExistence type="predicted"/>
<evidence type="ECO:0000313" key="1">
    <source>
        <dbReference type="EMBL" id="MBW60995.1"/>
    </source>
</evidence>
<organism evidence="1">
    <name type="scientific">Anopheles marajoara</name>
    <dbReference type="NCBI Taxonomy" id="58244"/>
    <lineage>
        <taxon>Eukaryota</taxon>
        <taxon>Metazoa</taxon>
        <taxon>Ecdysozoa</taxon>
        <taxon>Arthropoda</taxon>
        <taxon>Hexapoda</taxon>
        <taxon>Insecta</taxon>
        <taxon>Pterygota</taxon>
        <taxon>Neoptera</taxon>
        <taxon>Endopterygota</taxon>
        <taxon>Diptera</taxon>
        <taxon>Nematocera</taxon>
        <taxon>Culicoidea</taxon>
        <taxon>Culicidae</taxon>
        <taxon>Anophelinae</taxon>
        <taxon>Anopheles</taxon>
    </lineage>
</organism>
<sequence>MKARTTVPSARMVVRRQAMMWRVSAVASQVLVWLRQVLSALVPIPHHKRATVRWQHPLDRTHHQNRHHNRLHPMCTIRSNRQSLPRLRQRTAVMAIPLDAYRKTTTMMMMTTSVNRPRRRQCPGAINIQGQHPMVS</sequence>
<reference evidence="1" key="1">
    <citation type="submission" date="2018-01" db="EMBL/GenBank/DDBJ databases">
        <title>An insight into the sialome of Amazonian anophelines.</title>
        <authorList>
            <person name="Ribeiro J.M."/>
            <person name="Scarpassa V."/>
            <person name="Calvo E."/>
        </authorList>
    </citation>
    <scope>NUCLEOTIDE SEQUENCE</scope>
    <source>
        <tissue evidence="1">Salivary glands</tissue>
    </source>
</reference>
<accession>A0A2M4C6Y4</accession>
<protein>
    <submittedName>
        <fullName evidence="1">Putative secreted protein</fullName>
    </submittedName>
</protein>
<dbReference type="AlphaFoldDB" id="A0A2M4C6Y4"/>
<dbReference type="EMBL" id="GGFJ01011854">
    <property type="protein sequence ID" value="MBW60995.1"/>
    <property type="molecule type" value="Transcribed_RNA"/>
</dbReference>
<name>A0A2M4C6Y4_9DIPT</name>